<evidence type="ECO:0000313" key="3">
    <source>
        <dbReference type="Proteomes" id="UP001500236"/>
    </source>
</evidence>
<gene>
    <name evidence="2" type="ORF">GCM10010529_23740</name>
</gene>
<evidence type="ECO:0000256" key="1">
    <source>
        <dbReference type="SAM" id="MobiDB-lite"/>
    </source>
</evidence>
<evidence type="ECO:0008006" key="4">
    <source>
        <dbReference type="Google" id="ProtNLM"/>
    </source>
</evidence>
<reference evidence="3" key="1">
    <citation type="journal article" date="2019" name="Int. J. Syst. Evol. Microbiol.">
        <title>The Global Catalogue of Microorganisms (GCM) 10K type strain sequencing project: providing services to taxonomists for standard genome sequencing and annotation.</title>
        <authorList>
            <consortium name="The Broad Institute Genomics Platform"/>
            <consortium name="The Broad Institute Genome Sequencing Center for Infectious Disease"/>
            <person name="Wu L."/>
            <person name="Ma J."/>
        </authorList>
    </citation>
    <scope>NUCLEOTIDE SEQUENCE [LARGE SCALE GENOMIC DNA]</scope>
    <source>
        <strain evidence="3">JCM 14309</strain>
    </source>
</reference>
<dbReference type="NCBIfam" id="TIGR04088">
    <property type="entry name" value="cognate_SipW"/>
    <property type="match status" value="1"/>
</dbReference>
<evidence type="ECO:0000313" key="2">
    <source>
        <dbReference type="EMBL" id="GAA3070693.1"/>
    </source>
</evidence>
<name>A0ABP6M4F6_9MICC</name>
<sequence>MTGAAPASAEGPRRGRRGQLSRRIRALAASGLVLGVGASVTLASWNDSEFAGGTVSAGHFTLEGSTDGSTFRTTDAEDPHQLSFTVASGLTPGQRTYALFSVRTAAGSAGGTVQLQGDDGNTGTLANAMTYGVRTISGTTCNAASFDAGTVVVSRGTALTGDAADSQTVAADQGSEVHYCLELTLSSTAPNQVQGTSTTPLWRAVGTSSSG</sequence>
<comment type="caution">
    <text evidence="2">The sequence shown here is derived from an EMBL/GenBank/DDBJ whole genome shotgun (WGS) entry which is preliminary data.</text>
</comment>
<proteinExistence type="predicted"/>
<dbReference type="EMBL" id="BAAAVT010000015">
    <property type="protein sequence ID" value="GAA3070693.1"/>
    <property type="molecule type" value="Genomic_DNA"/>
</dbReference>
<feature type="region of interest" description="Disordered" evidence="1">
    <location>
        <begin position="1"/>
        <end position="20"/>
    </location>
</feature>
<organism evidence="2 3">
    <name type="scientific">Nesterenkonia aethiopica</name>
    <dbReference type="NCBI Taxonomy" id="269144"/>
    <lineage>
        <taxon>Bacteria</taxon>
        <taxon>Bacillati</taxon>
        <taxon>Actinomycetota</taxon>
        <taxon>Actinomycetes</taxon>
        <taxon>Micrococcales</taxon>
        <taxon>Micrococcaceae</taxon>
        <taxon>Nesterenkonia</taxon>
    </lineage>
</organism>
<protein>
    <recommendedName>
        <fullName evidence="4">SipW-cognate class signal peptide</fullName>
    </recommendedName>
</protein>
<dbReference type="Proteomes" id="UP001500236">
    <property type="component" value="Unassembled WGS sequence"/>
</dbReference>
<dbReference type="InterPro" id="IPR023833">
    <property type="entry name" value="Signal_pept_SipW-depend-type"/>
</dbReference>
<keyword evidence="3" id="KW-1185">Reference proteome</keyword>
<accession>A0ABP6M4F6</accession>
<dbReference type="RefSeq" id="WP_344680955.1">
    <property type="nucleotide sequence ID" value="NZ_BAAAVT010000015.1"/>
</dbReference>